<comment type="caution">
    <text evidence="9">The sequence shown here is derived from an EMBL/GenBank/DDBJ whole genome shotgun (WGS) entry which is preliminary data.</text>
</comment>
<dbReference type="NCBIfam" id="TIGR03462">
    <property type="entry name" value="CarR_dom_SF"/>
    <property type="match status" value="1"/>
</dbReference>
<protein>
    <submittedName>
        <fullName evidence="9">Lycopene cyclase domain-containing protein</fullName>
    </submittedName>
</protein>
<feature type="transmembrane region" description="Helical" evidence="8">
    <location>
        <begin position="80"/>
        <end position="102"/>
    </location>
</feature>
<comment type="pathway">
    <text evidence="2">Carotenoid biosynthesis.</text>
</comment>
<organism evidence="9 10">
    <name type="scientific">Naasia lichenicola</name>
    <dbReference type="NCBI Taxonomy" id="2565933"/>
    <lineage>
        <taxon>Bacteria</taxon>
        <taxon>Bacillati</taxon>
        <taxon>Actinomycetota</taxon>
        <taxon>Actinomycetes</taxon>
        <taxon>Micrococcales</taxon>
        <taxon>Microbacteriaceae</taxon>
        <taxon>Naasia</taxon>
    </lineage>
</organism>
<dbReference type="GO" id="GO:0016020">
    <property type="term" value="C:membrane"/>
    <property type="evidence" value="ECO:0007669"/>
    <property type="project" value="UniProtKB-SubCell"/>
</dbReference>
<evidence type="ECO:0000256" key="4">
    <source>
        <dbReference type="ARBA" id="ARBA00022746"/>
    </source>
</evidence>
<evidence type="ECO:0000256" key="5">
    <source>
        <dbReference type="ARBA" id="ARBA00022989"/>
    </source>
</evidence>
<accession>A0A4V3WSW5</accession>
<keyword evidence="5 8" id="KW-1133">Transmembrane helix</keyword>
<proteinExistence type="predicted"/>
<dbReference type="GO" id="GO:0016117">
    <property type="term" value="P:carotenoid biosynthetic process"/>
    <property type="evidence" value="ECO:0007669"/>
    <property type="project" value="UniProtKB-KW"/>
</dbReference>
<keyword evidence="4" id="KW-0125">Carotenoid biosynthesis</keyword>
<keyword evidence="10" id="KW-1185">Reference proteome</keyword>
<evidence type="ECO:0000256" key="6">
    <source>
        <dbReference type="ARBA" id="ARBA00023136"/>
    </source>
</evidence>
<evidence type="ECO:0000256" key="7">
    <source>
        <dbReference type="ARBA" id="ARBA00023235"/>
    </source>
</evidence>
<dbReference type="OrthoDB" id="4774157at2"/>
<dbReference type="GO" id="GO:0016872">
    <property type="term" value="F:intramolecular lyase activity"/>
    <property type="evidence" value="ECO:0007669"/>
    <property type="project" value="InterPro"/>
</dbReference>
<evidence type="ECO:0000256" key="3">
    <source>
        <dbReference type="ARBA" id="ARBA00022692"/>
    </source>
</evidence>
<evidence type="ECO:0000313" key="10">
    <source>
        <dbReference type="Proteomes" id="UP000309133"/>
    </source>
</evidence>
<feature type="transmembrane region" description="Helical" evidence="8">
    <location>
        <begin position="35"/>
        <end position="60"/>
    </location>
</feature>
<dbReference type="Proteomes" id="UP000309133">
    <property type="component" value="Unassembled WGS sequence"/>
</dbReference>
<dbReference type="AlphaFoldDB" id="A0A4V3WSW5"/>
<evidence type="ECO:0000256" key="8">
    <source>
        <dbReference type="SAM" id="Phobius"/>
    </source>
</evidence>
<keyword evidence="6 8" id="KW-0472">Membrane</keyword>
<dbReference type="InterPro" id="IPR017825">
    <property type="entry name" value="Lycopene_cyclase_dom"/>
</dbReference>
<dbReference type="RefSeq" id="WP_136427836.1">
    <property type="nucleotide sequence ID" value="NZ_SSSM01000005.1"/>
</dbReference>
<evidence type="ECO:0000313" key="9">
    <source>
        <dbReference type="EMBL" id="THG29507.1"/>
    </source>
</evidence>
<evidence type="ECO:0000256" key="1">
    <source>
        <dbReference type="ARBA" id="ARBA00004141"/>
    </source>
</evidence>
<dbReference type="EMBL" id="SSSM01000005">
    <property type="protein sequence ID" value="THG29507.1"/>
    <property type="molecule type" value="Genomic_DNA"/>
</dbReference>
<name>A0A4V3WSW5_9MICO</name>
<reference evidence="9 10" key="1">
    <citation type="submission" date="2019-04" db="EMBL/GenBank/DDBJ databases">
        <authorList>
            <person name="Jiang L."/>
        </authorList>
    </citation>
    <scope>NUCLEOTIDE SEQUENCE [LARGE SCALE GENOMIC DNA]</scope>
    <source>
        <strain evidence="9 10">YIM 131853</strain>
    </source>
</reference>
<sequence length="112" mass="12455">MSALYLLALLVSLSGMVVLDRRFALFFWRDARRAATVLGAGLVLFVLWDITGIATGVFFRGESAITTGVLLGPEFPLEEIFFLLLLCYSAINLFAGAELILVRRRSRGRQRS</sequence>
<gene>
    <name evidence="9" type="ORF">E6C64_12500</name>
</gene>
<keyword evidence="7" id="KW-0413">Isomerase</keyword>
<comment type="subcellular location">
    <subcellularLocation>
        <location evidence="1">Membrane</location>
        <topology evidence="1">Multi-pass membrane protein</topology>
    </subcellularLocation>
</comment>
<evidence type="ECO:0000256" key="2">
    <source>
        <dbReference type="ARBA" id="ARBA00004829"/>
    </source>
</evidence>
<keyword evidence="3 8" id="KW-0812">Transmembrane</keyword>
<feature type="transmembrane region" description="Helical" evidence="8">
    <location>
        <begin position="6"/>
        <end position="28"/>
    </location>
</feature>
<dbReference type="GO" id="GO:0045436">
    <property type="term" value="F:lycopene beta cyclase activity"/>
    <property type="evidence" value="ECO:0007669"/>
    <property type="project" value="UniProtKB-ARBA"/>
</dbReference>